<dbReference type="InterPro" id="IPR012340">
    <property type="entry name" value="NA-bd_OB-fold"/>
</dbReference>
<feature type="compositionally biased region" description="Pro residues" evidence="1">
    <location>
        <begin position="74"/>
        <end position="86"/>
    </location>
</feature>
<feature type="compositionally biased region" description="Basic and acidic residues" evidence="1">
    <location>
        <begin position="312"/>
        <end position="328"/>
    </location>
</feature>
<gene>
    <name evidence="3" type="ORF">CCMP2556_LOCUS6576</name>
</gene>
<accession>A0ABP0IGL3</accession>
<evidence type="ECO:0000256" key="1">
    <source>
        <dbReference type="SAM" id="MobiDB-lite"/>
    </source>
</evidence>
<dbReference type="InterPro" id="IPR003029">
    <property type="entry name" value="S1_domain"/>
</dbReference>
<feature type="domain" description="S1 motif" evidence="2">
    <location>
        <begin position="215"/>
        <end position="300"/>
    </location>
</feature>
<feature type="compositionally biased region" description="Low complexity" evidence="1">
    <location>
        <begin position="1"/>
        <end position="18"/>
    </location>
</feature>
<evidence type="ECO:0000313" key="4">
    <source>
        <dbReference type="Proteomes" id="UP001642484"/>
    </source>
</evidence>
<feature type="compositionally biased region" description="Basic and acidic residues" evidence="1">
    <location>
        <begin position="149"/>
        <end position="161"/>
    </location>
</feature>
<evidence type="ECO:0000313" key="3">
    <source>
        <dbReference type="EMBL" id="CAK9001727.1"/>
    </source>
</evidence>
<dbReference type="SMART" id="SM00316">
    <property type="entry name" value="S1"/>
    <property type="match status" value="1"/>
</dbReference>
<comment type="caution">
    <text evidence="3">The sequence shown here is derived from an EMBL/GenBank/DDBJ whole genome shotgun (WGS) entry which is preliminary data.</text>
</comment>
<feature type="region of interest" description="Disordered" evidence="1">
    <location>
        <begin position="298"/>
        <end position="328"/>
    </location>
</feature>
<evidence type="ECO:0000259" key="2">
    <source>
        <dbReference type="PROSITE" id="PS50126"/>
    </source>
</evidence>
<sequence>MATPLGASAPLGAPAPLLWSSGPQPHHGRPVLPRWSNHLNGPATLVLTTVATRATCGVRGAARRARKKAASDLPEPPPLPDLPPLPKRTSAKAKASEAEESPDVPPLPPLPSFAIRDDSEEQQPSAAEELPELPPLNLQSDEELELDNEEQKNRKEAERREKLRFLGPTARAWALDPARPVPREFYMLQRKDEGKDEEPRPLAWEEARIDFLPLGETVRGVVEEIRPYGSFIGLVMCGMEEHGGPSLQRPLRFGEDSGIRCFCEELQVSNDRAQLQVGEQVAVKILQVDQQTKRVFGSIRQAEPPWPPPREPVLHSPEKYEDENFKPC</sequence>
<dbReference type="SUPFAM" id="SSF50249">
    <property type="entry name" value="Nucleic acid-binding proteins"/>
    <property type="match status" value="1"/>
</dbReference>
<keyword evidence="4" id="KW-1185">Reference proteome</keyword>
<feature type="region of interest" description="Disordered" evidence="1">
    <location>
        <begin position="58"/>
        <end position="161"/>
    </location>
</feature>
<proteinExistence type="predicted"/>
<feature type="region of interest" description="Disordered" evidence="1">
    <location>
        <begin position="1"/>
        <end position="35"/>
    </location>
</feature>
<organism evidence="3 4">
    <name type="scientific">Durusdinium trenchii</name>
    <dbReference type="NCBI Taxonomy" id="1381693"/>
    <lineage>
        <taxon>Eukaryota</taxon>
        <taxon>Sar</taxon>
        <taxon>Alveolata</taxon>
        <taxon>Dinophyceae</taxon>
        <taxon>Suessiales</taxon>
        <taxon>Symbiodiniaceae</taxon>
        <taxon>Durusdinium</taxon>
    </lineage>
</organism>
<dbReference type="Gene3D" id="2.40.50.140">
    <property type="entry name" value="Nucleic acid-binding proteins"/>
    <property type="match status" value="1"/>
</dbReference>
<dbReference type="PROSITE" id="PS50126">
    <property type="entry name" value="S1"/>
    <property type="match status" value="1"/>
</dbReference>
<dbReference type="EMBL" id="CAXAMN010002880">
    <property type="protein sequence ID" value="CAK9001727.1"/>
    <property type="molecule type" value="Genomic_DNA"/>
</dbReference>
<protein>
    <recommendedName>
        <fullName evidence="2">S1 motif domain-containing protein</fullName>
    </recommendedName>
</protein>
<name>A0ABP0IGL3_9DINO</name>
<reference evidence="3 4" key="1">
    <citation type="submission" date="2024-02" db="EMBL/GenBank/DDBJ databases">
        <authorList>
            <person name="Chen Y."/>
            <person name="Shah S."/>
            <person name="Dougan E. K."/>
            <person name="Thang M."/>
            <person name="Chan C."/>
        </authorList>
    </citation>
    <scope>NUCLEOTIDE SEQUENCE [LARGE SCALE GENOMIC DNA]</scope>
</reference>
<dbReference type="Proteomes" id="UP001642484">
    <property type="component" value="Unassembled WGS sequence"/>
</dbReference>